<dbReference type="GO" id="GO:0008270">
    <property type="term" value="F:zinc ion binding"/>
    <property type="evidence" value="ECO:0007669"/>
    <property type="project" value="UniProtKB-KW"/>
</dbReference>
<feature type="domain" description="B box-type" evidence="6">
    <location>
        <begin position="86"/>
        <end position="127"/>
    </location>
</feature>
<dbReference type="InterPro" id="IPR043136">
    <property type="entry name" value="B30.2/SPRY_sf"/>
</dbReference>
<evidence type="ECO:0000259" key="7">
    <source>
        <dbReference type="PROSITE" id="PS50188"/>
    </source>
</evidence>
<dbReference type="InterPro" id="IPR001870">
    <property type="entry name" value="B30.2/SPRY"/>
</dbReference>
<dbReference type="InterPro" id="IPR050143">
    <property type="entry name" value="TRIM/RBCC"/>
</dbReference>
<dbReference type="SMART" id="SM00449">
    <property type="entry name" value="SPRY"/>
    <property type="match status" value="1"/>
</dbReference>
<dbReference type="PROSITE" id="PS50119">
    <property type="entry name" value="ZF_BBOX"/>
    <property type="match status" value="1"/>
</dbReference>
<organism evidence="8 9">
    <name type="scientific">Silurus asotus</name>
    <name type="common">Amur catfish</name>
    <name type="synonym">Parasilurus asotus</name>
    <dbReference type="NCBI Taxonomy" id="30991"/>
    <lineage>
        <taxon>Eukaryota</taxon>
        <taxon>Metazoa</taxon>
        <taxon>Chordata</taxon>
        <taxon>Craniata</taxon>
        <taxon>Vertebrata</taxon>
        <taxon>Euteleostomi</taxon>
        <taxon>Actinopterygii</taxon>
        <taxon>Neopterygii</taxon>
        <taxon>Teleostei</taxon>
        <taxon>Ostariophysi</taxon>
        <taxon>Siluriformes</taxon>
        <taxon>Siluridae</taxon>
        <taxon>Silurus</taxon>
    </lineage>
</organism>
<keyword evidence="1" id="KW-0479">Metal-binding</keyword>
<dbReference type="Gene3D" id="3.30.40.10">
    <property type="entry name" value="Zinc/RING finger domain, C3HC4 (zinc finger)"/>
    <property type="match status" value="1"/>
</dbReference>
<gene>
    <name evidence="8" type="ORF">C0J50_16512</name>
</gene>
<dbReference type="InterPro" id="IPR027370">
    <property type="entry name" value="Znf-RING_euk"/>
</dbReference>
<dbReference type="Pfam" id="PF00643">
    <property type="entry name" value="zf-B_box"/>
    <property type="match status" value="1"/>
</dbReference>
<dbReference type="Pfam" id="PF13445">
    <property type="entry name" value="zf-RING_UBOX"/>
    <property type="match status" value="1"/>
</dbReference>
<dbReference type="Pfam" id="PF00622">
    <property type="entry name" value="SPRY"/>
    <property type="match status" value="1"/>
</dbReference>
<name>A0AAD5FPF2_SILAS</name>
<dbReference type="Gene3D" id="2.60.120.920">
    <property type="match status" value="1"/>
</dbReference>
<dbReference type="PROSITE" id="PS50188">
    <property type="entry name" value="B302_SPRY"/>
    <property type="match status" value="1"/>
</dbReference>
<proteinExistence type="predicted"/>
<dbReference type="SMART" id="SM00184">
    <property type="entry name" value="RING"/>
    <property type="match status" value="1"/>
</dbReference>
<dbReference type="InterPro" id="IPR003879">
    <property type="entry name" value="Butyrophylin_SPRY"/>
</dbReference>
<evidence type="ECO:0000256" key="2">
    <source>
        <dbReference type="ARBA" id="ARBA00022771"/>
    </source>
</evidence>
<dbReference type="PROSITE" id="PS00518">
    <property type="entry name" value="ZF_RING_1"/>
    <property type="match status" value="1"/>
</dbReference>
<dbReference type="SMART" id="SM00589">
    <property type="entry name" value="PRY"/>
    <property type="match status" value="1"/>
</dbReference>
<evidence type="ECO:0000256" key="1">
    <source>
        <dbReference type="ARBA" id="ARBA00022723"/>
    </source>
</evidence>
<evidence type="ECO:0000256" key="3">
    <source>
        <dbReference type="ARBA" id="ARBA00022833"/>
    </source>
</evidence>
<evidence type="ECO:0000313" key="8">
    <source>
        <dbReference type="EMBL" id="KAI5623831.1"/>
    </source>
</evidence>
<accession>A0AAD5FPF2</accession>
<evidence type="ECO:0000259" key="6">
    <source>
        <dbReference type="PROSITE" id="PS50119"/>
    </source>
</evidence>
<dbReference type="SUPFAM" id="SSF57850">
    <property type="entry name" value="RING/U-box"/>
    <property type="match status" value="1"/>
</dbReference>
<dbReference type="InterPro" id="IPR017907">
    <property type="entry name" value="Znf_RING_CS"/>
</dbReference>
<dbReference type="InterPro" id="IPR013320">
    <property type="entry name" value="ConA-like_dom_sf"/>
</dbReference>
<feature type="domain" description="B30.2/SPRY" evidence="7">
    <location>
        <begin position="274"/>
        <end position="465"/>
    </location>
</feature>
<dbReference type="AlphaFoldDB" id="A0AAD5FPF2"/>
<dbReference type="InterPro" id="IPR000315">
    <property type="entry name" value="Znf_B-box"/>
</dbReference>
<dbReference type="CDD" id="cd12893">
    <property type="entry name" value="SPRY_PRY_TRIM35"/>
    <property type="match status" value="1"/>
</dbReference>
<dbReference type="InterPro" id="IPR001841">
    <property type="entry name" value="Znf_RING"/>
</dbReference>
<dbReference type="Pfam" id="PF13765">
    <property type="entry name" value="PRY"/>
    <property type="match status" value="1"/>
</dbReference>
<dbReference type="SUPFAM" id="SSF57845">
    <property type="entry name" value="B-box zinc-binding domain"/>
    <property type="match status" value="1"/>
</dbReference>
<dbReference type="InterPro" id="IPR003877">
    <property type="entry name" value="SPRY_dom"/>
</dbReference>
<dbReference type="InterPro" id="IPR006574">
    <property type="entry name" value="PRY"/>
</dbReference>
<dbReference type="Gene3D" id="3.30.160.60">
    <property type="entry name" value="Classic Zinc Finger"/>
    <property type="match status" value="1"/>
</dbReference>
<sequence length="468" mass="53884">MALCPVLFEDYLQCPVCRDVFRDPVLLMCSHSFCRLCLEQFWQHTESPTCPLCRTKSSVNCPPCNLALKNLCDAVVQETNQPASSGAEILCALHNKKLTHYCLEDKQPVCMECQSLKIHHKHCFQLLDEVAGDLKLDMKRKLALLKERLKLFRNAKRACVQTEHYIKCQAHYTESLIREEFEKIHQFFWDEESARVTALREEEKQKVRAAVMKLTQLDRDILVLSDKVTTIEQGIGANNISFLQNHETTLKRTESEENDPEINSASLIDVAKHLGNLRFRVWEKMLSIIKYSPVILDPNTAHPCLQLTDNLTRMELRNSSQELIVNPLRFTDYSSALGSKGFDSGRHCWDVEVGNNSAWAVGVISETAHKRKEISKQGLWYIGYYKGKYGQGLSDEILTPINLKEKLQRVRVLLDWDEGCVSFFNPVNDTHVHTFLHTFTERVYPYFCNACHDKAIRIVPVELSFTEE</sequence>
<evidence type="ECO:0000256" key="4">
    <source>
        <dbReference type="PROSITE-ProRule" id="PRU00024"/>
    </source>
</evidence>
<dbReference type="SUPFAM" id="SSF49899">
    <property type="entry name" value="Concanavalin A-like lectins/glucanases"/>
    <property type="match status" value="1"/>
</dbReference>
<evidence type="ECO:0000259" key="5">
    <source>
        <dbReference type="PROSITE" id="PS50089"/>
    </source>
</evidence>
<dbReference type="InterPro" id="IPR013083">
    <property type="entry name" value="Znf_RING/FYVE/PHD"/>
</dbReference>
<comment type="caution">
    <text evidence="8">The sequence shown here is derived from an EMBL/GenBank/DDBJ whole genome shotgun (WGS) entry which is preliminary data.</text>
</comment>
<dbReference type="EMBL" id="MU551596">
    <property type="protein sequence ID" value="KAI5623831.1"/>
    <property type="molecule type" value="Genomic_DNA"/>
</dbReference>
<protein>
    <submittedName>
        <fullName evidence="8">Uncharacterized protein</fullName>
    </submittedName>
</protein>
<dbReference type="PROSITE" id="PS50089">
    <property type="entry name" value="ZF_RING_2"/>
    <property type="match status" value="1"/>
</dbReference>
<keyword evidence="9" id="KW-1185">Reference proteome</keyword>
<evidence type="ECO:0000313" key="9">
    <source>
        <dbReference type="Proteomes" id="UP001205998"/>
    </source>
</evidence>
<dbReference type="PRINTS" id="PR01407">
    <property type="entry name" value="BUTYPHLNCDUF"/>
</dbReference>
<keyword evidence="2 4" id="KW-0863">Zinc-finger</keyword>
<dbReference type="PANTHER" id="PTHR24103">
    <property type="entry name" value="E3 UBIQUITIN-PROTEIN LIGASE TRIM"/>
    <property type="match status" value="1"/>
</dbReference>
<feature type="domain" description="RING-type" evidence="5">
    <location>
        <begin position="14"/>
        <end position="54"/>
    </location>
</feature>
<reference evidence="8" key="1">
    <citation type="submission" date="2018-07" db="EMBL/GenBank/DDBJ databases">
        <title>Comparative genomics of catfishes provides insights into carnivory and benthic adaptation.</title>
        <authorList>
            <person name="Zhang Y."/>
            <person name="Wang D."/>
            <person name="Peng Z."/>
            <person name="Zheng S."/>
            <person name="Shao F."/>
            <person name="Tao W."/>
        </authorList>
    </citation>
    <scope>NUCLEOTIDE SEQUENCE</scope>
    <source>
        <strain evidence="8">Chongqing</strain>
    </source>
</reference>
<dbReference type="Proteomes" id="UP001205998">
    <property type="component" value="Unassembled WGS sequence"/>
</dbReference>
<keyword evidence="3" id="KW-0862">Zinc</keyword>